<reference evidence="3" key="1">
    <citation type="submission" date="2025-08" db="UniProtKB">
        <authorList>
            <consortium name="RefSeq"/>
        </authorList>
    </citation>
    <scope>IDENTIFICATION</scope>
</reference>
<evidence type="ECO:0000313" key="3">
    <source>
        <dbReference type="RefSeq" id="XP_065663166.1"/>
    </source>
</evidence>
<evidence type="ECO:0000256" key="1">
    <source>
        <dbReference type="SAM" id="SignalP"/>
    </source>
</evidence>
<organism evidence="2 3">
    <name type="scientific">Hydra vulgaris</name>
    <name type="common">Hydra</name>
    <name type="synonym">Hydra attenuata</name>
    <dbReference type="NCBI Taxonomy" id="6087"/>
    <lineage>
        <taxon>Eukaryota</taxon>
        <taxon>Metazoa</taxon>
        <taxon>Cnidaria</taxon>
        <taxon>Hydrozoa</taxon>
        <taxon>Hydroidolina</taxon>
        <taxon>Anthoathecata</taxon>
        <taxon>Aplanulata</taxon>
        <taxon>Hydridae</taxon>
        <taxon>Hydra</taxon>
    </lineage>
</organism>
<proteinExistence type="predicted"/>
<dbReference type="PANTHER" id="PTHR33053">
    <property type="entry name" value="PROTEIN, PUTATIVE-RELATED"/>
    <property type="match status" value="1"/>
</dbReference>
<keyword evidence="1" id="KW-0732">Signal</keyword>
<accession>A0ABM4CMX1</accession>
<name>A0ABM4CMX1_HYDVU</name>
<keyword evidence="2" id="KW-1185">Reference proteome</keyword>
<dbReference type="PANTHER" id="PTHR33053:SF24">
    <property type="entry name" value="TRANSPOSASE DOMAIN-CONTAINING PROTEIN"/>
    <property type="match status" value="1"/>
</dbReference>
<sequence>MWAASFSIFIVASSSLLSILRISHPSLPKDPRTLLKTPHASNVRAVEGGFYFHFGIVNSLQRLSHLIHFFKNASPEVPVISLQINLDGLPLHKSTTQQFWLILAKVSNPFNSDPFLIGLFCGMNKPVHIYEYLKDFIDEMLELEKGTVKLYVDGKNYSAHINLSCFICDTPARAYVKQIKDHTGYYGCDKCTQKRGMAQQGYITKH</sequence>
<gene>
    <name evidence="3" type="primary">LOC136085734</name>
</gene>
<feature type="signal peptide" evidence="1">
    <location>
        <begin position="1"/>
        <end position="15"/>
    </location>
</feature>
<protein>
    <submittedName>
        <fullName evidence="3">Uncharacterized protein LOC136085734</fullName>
    </submittedName>
</protein>
<dbReference type="Proteomes" id="UP001652625">
    <property type="component" value="Chromosome 10"/>
</dbReference>
<dbReference type="RefSeq" id="XP_065663166.1">
    <property type="nucleotide sequence ID" value="XM_065807094.1"/>
</dbReference>
<feature type="chain" id="PRO_5046961595" evidence="1">
    <location>
        <begin position="16"/>
        <end position="206"/>
    </location>
</feature>
<dbReference type="GeneID" id="136085734"/>
<evidence type="ECO:0000313" key="2">
    <source>
        <dbReference type="Proteomes" id="UP001652625"/>
    </source>
</evidence>